<gene>
    <name evidence="1" type="ORF">CNE99_04840</name>
</gene>
<evidence type="ECO:0000313" key="1">
    <source>
        <dbReference type="EMBL" id="PDH39776.1"/>
    </source>
</evidence>
<organism evidence="1 2">
    <name type="scientific">OM182 bacterium MED-G24</name>
    <dbReference type="NCBI Taxonomy" id="1986255"/>
    <lineage>
        <taxon>Bacteria</taxon>
        <taxon>Pseudomonadati</taxon>
        <taxon>Pseudomonadota</taxon>
        <taxon>Gammaproteobacteria</taxon>
        <taxon>OMG group</taxon>
        <taxon>OM182 clade</taxon>
    </lineage>
</organism>
<feature type="non-terminal residue" evidence="1">
    <location>
        <position position="107"/>
    </location>
</feature>
<dbReference type="EMBL" id="NTKD01000019">
    <property type="protein sequence ID" value="PDH39776.1"/>
    <property type="molecule type" value="Genomic_DNA"/>
</dbReference>
<evidence type="ECO:0000313" key="2">
    <source>
        <dbReference type="Proteomes" id="UP000219327"/>
    </source>
</evidence>
<protein>
    <submittedName>
        <fullName evidence="1">Uncharacterized protein</fullName>
    </submittedName>
</protein>
<sequence length="107" mass="12254">MTCPHLVTGNYPFEVEFVLDDYLGLADAIVRCKTCKTRYLLNLIDWVTPKLHERTFSVRLVDDDVFQRFAHNVSRDYCDLTRKGAEVHALTTASKRLGGTITLNVYT</sequence>
<dbReference type="AlphaFoldDB" id="A0A2A5WUH6"/>
<dbReference type="Proteomes" id="UP000219327">
    <property type="component" value="Unassembled WGS sequence"/>
</dbReference>
<name>A0A2A5WUH6_9GAMM</name>
<comment type="caution">
    <text evidence="1">The sequence shown here is derived from an EMBL/GenBank/DDBJ whole genome shotgun (WGS) entry which is preliminary data.</text>
</comment>
<proteinExistence type="predicted"/>
<accession>A0A2A5WUH6</accession>
<reference evidence="1 2" key="1">
    <citation type="submission" date="2017-08" db="EMBL/GenBank/DDBJ databases">
        <title>Fine stratification of microbial communities through a metagenomic profile of the photic zone.</title>
        <authorList>
            <person name="Haro-Moreno J.M."/>
            <person name="Lopez-Perez M."/>
            <person name="De La Torre J."/>
            <person name="Picazo A."/>
            <person name="Camacho A."/>
            <person name="Rodriguez-Valera F."/>
        </authorList>
    </citation>
    <scope>NUCLEOTIDE SEQUENCE [LARGE SCALE GENOMIC DNA]</scope>
    <source>
        <strain evidence="1">MED-G24</strain>
    </source>
</reference>